<dbReference type="EMBL" id="CAUEEQ010069093">
    <property type="protein sequence ID" value="CAJ0965694.1"/>
    <property type="molecule type" value="Genomic_DNA"/>
</dbReference>
<sequence length="160" mass="18432">MDLFVSRENVKIKTHIDPHTGCLAPYTPQGRFLHVPPSFPSSDWDTDLGRPWWRDSTYEVGILSSKTRFIRIINTLTSQEQTLEVCSEETIGEILGRYLPYNAHAVSYTWKHCGTPVNMDLTLEENGVQDEDKDMEELRMDCDAFTASLHLYFNDDLTEL</sequence>
<evidence type="ECO:0000256" key="3">
    <source>
        <dbReference type="ARBA" id="ARBA00023004"/>
    </source>
</evidence>
<evidence type="ECO:0000256" key="4">
    <source>
        <dbReference type="ARBA" id="ARBA00038168"/>
    </source>
</evidence>
<evidence type="ECO:0000256" key="1">
    <source>
        <dbReference type="ARBA" id="ARBA00022617"/>
    </source>
</evidence>
<keyword evidence="6" id="KW-1185">Reference proteome</keyword>
<proteinExistence type="inferred from homology"/>
<evidence type="ECO:0008006" key="7">
    <source>
        <dbReference type="Google" id="ProtNLM"/>
    </source>
</evidence>
<evidence type="ECO:0000313" key="6">
    <source>
        <dbReference type="Proteomes" id="UP001176940"/>
    </source>
</evidence>
<organism evidence="5 6">
    <name type="scientific">Ranitomeya imitator</name>
    <name type="common">mimic poison frog</name>
    <dbReference type="NCBI Taxonomy" id="111125"/>
    <lineage>
        <taxon>Eukaryota</taxon>
        <taxon>Metazoa</taxon>
        <taxon>Chordata</taxon>
        <taxon>Craniata</taxon>
        <taxon>Vertebrata</taxon>
        <taxon>Euteleostomi</taxon>
        <taxon>Amphibia</taxon>
        <taxon>Batrachia</taxon>
        <taxon>Anura</taxon>
        <taxon>Neobatrachia</taxon>
        <taxon>Hyloidea</taxon>
        <taxon>Dendrobatidae</taxon>
        <taxon>Dendrobatinae</taxon>
        <taxon>Ranitomeya</taxon>
    </lineage>
</organism>
<dbReference type="PANTHER" id="PTHR21281:SF0">
    <property type="entry name" value="CYTOCHROME B5 DOMAIN-CONTAINING PROTEIN 1"/>
    <property type="match status" value="1"/>
</dbReference>
<keyword evidence="1" id="KW-0349">Heme</keyword>
<dbReference type="Proteomes" id="UP001176940">
    <property type="component" value="Unassembled WGS sequence"/>
</dbReference>
<evidence type="ECO:0000256" key="2">
    <source>
        <dbReference type="ARBA" id="ARBA00022723"/>
    </source>
</evidence>
<keyword evidence="3" id="KW-0408">Iron</keyword>
<comment type="caution">
    <text evidence="5">The sequence shown here is derived from an EMBL/GenBank/DDBJ whole genome shotgun (WGS) entry which is preliminary data.</text>
</comment>
<comment type="similarity">
    <text evidence="4">Belongs to the cytochrome b5 family.</text>
</comment>
<dbReference type="PANTHER" id="PTHR21281">
    <property type="entry name" value="CYTOCHROME B5 DOMAIN-CONTAINING PROTEIN 1"/>
    <property type="match status" value="1"/>
</dbReference>
<dbReference type="InterPro" id="IPR052320">
    <property type="entry name" value="Cytochrome_b5_domain"/>
</dbReference>
<evidence type="ECO:0000313" key="5">
    <source>
        <dbReference type="EMBL" id="CAJ0965694.1"/>
    </source>
</evidence>
<name>A0ABN9MJ16_9NEOB</name>
<protein>
    <recommendedName>
        <fullName evidence="7">Cytochrome b5 heme-binding domain-containing protein</fullName>
    </recommendedName>
</protein>
<accession>A0ABN9MJ16</accession>
<keyword evidence="2" id="KW-0479">Metal-binding</keyword>
<reference evidence="5" key="1">
    <citation type="submission" date="2023-07" db="EMBL/GenBank/DDBJ databases">
        <authorList>
            <person name="Stuckert A."/>
        </authorList>
    </citation>
    <scope>NUCLEOTIDE SEQUENCE</scope>
</reference>
<gene>
    <name evidence="5" type="ORF">RIMI_LOCUS20535846</name>
</gene>